<evidence type="ECO:0008006" key="2">
    <source>
        <dbReference type="Google" id="ProtNLM"/>
    </source>
</evidence>
<dbReference type="EMBL" id="BARV01005222">
    <property type="protein sequence ID" value="GAI12618.1"/>
    <property type="molecule type" value="Genomic_DNA"/>
</dbReference>
<dbReference type="AlphaFoldDB" id="X1L0W9"/>
<reference evidence="1" key="1">
    <citation type="journal article" date="2014" name="Front. Microbiol.">
        <title>High frequency of phylogenetically diverse reductive dehalogenase-homologous genes in deep subseafloor sedimentary metagenomes.</title>
        <authorList>
            <person name="Kawai M."/>
            <person name="Futagami T."/>
            <person name="Toyoda A."/>
            <person name="Takaki Y."/>
            <person name="Nishi S."/>
            <person name="Hori S."/>
            <person name="Arai W."/>
            <person name="Tsubouchi T."/>
            <person name="Morono Y."/>
            <person name="Uchiyama I."/>
            <person name="Ito T."/>
            <person name="Fujiyama A."/>
            <person name="Inagaki F."/>
            <person name="Takami H."/>
        </authorList>
    </citation>
    <scope>NUCLEOTIDE SEQUENCE</scope>
    <source>
        <strain evidence="1">Expedition CK06-06</strain>
    </source>
</reference>
<proteinExistence type="predicted"/>
<dbReference type="PANTHER" id="PTHR34849">
    <property type="entry name" value="SSL5025 PROTEIN"/>
    <property type="match status" value="1"/>
</dbReference>
<dbReference type="InterPro" id="IPR036388">
    <property type="entry name" value="WH-like_DNA-bd_sf"/>
</dbReference>
<dbReference type="SUPFAM" id="SSF46689">
    <property type="entry name" value="Homeodomain-like"/>
    <property type="match status" value="1"/>
</dbReference>
<accession>X1L0W9</accession>
<dbReference type="Gene3D" id="1.10.10.10">
    <property type="entry name" value="Winged helix-like DNA-binding domain superfamily/Winged helix DNA-binding domain"/>
    <property type="match status" value="1"/>
</dbReference>
<dbReference type="InterPro" id="IPR009057">
    <property type="entry name" value="Homeodomain-like_sf"/>
</dbReference>
<evidence type="ECO:0000313" key="1">
    <source>
        <dbReference type="EMBL" id="GAI12618.1"/>
    </source>
</evidence>
<dbReference type="Pfam" id="PF04255">
    <property type="entry name" value="DUF433"/>
    <property type="match status" value="1"/>
</dbReference>
<protein>
    <recommendedName>
        <fullName evidence="2">DUF433 domain-containing protein</fullName>
    </recommendedName>
</protein>
<dbReference type="PANTHER" id="PTHR34849:SF3">
    <property type="entry name" value="SSR2962 PROTEIN"/>
    <property type="match status" value="1"/>
</dbReference>
<comment type="caution">
    <text evidence="1">The sequence shown here is derived from an EMBL/GenBank/DDBJ whole genome shotgun (WGS) entry which is preliminary data.</text>
</comment>
<sequence>MQVDWRDYIVSTPDVLRGKPRIKGTRIPVSLILGYLAAGNTTEEIIEEFPDLAKEHIAACLDYARELSEFEVAAA</sequence>
<name>X1L0W9_9ZZZZ</name>
<gene>
    <name evidence="1" type="ORF">S06H3_10994</name>
</gene>
<organism evidence="1">
    <name type="scientific">marine sediment metagenome</name>
    <dbReference type="NCBI Taxonomy" id="412755"/>
    <lineage>
        <taxon>unclassified sequences</taxon>
        <taxon>metagenomes</taxon>
        <taxon>ecological metagenomes</taxon>
    </lineage>
</organism>
<dbReference type="InterPro" id="IPR007367">
    <property type="entry name" value="DUF433"/>
</dbReference>